<gene>
    <name evidence="1" type="ORF">CRV2_00011326</name>
</gene>
<sequence>MAANADIIVALDLGTTFTEFKRAGVAWMTPKRPPHVINDWPGSGDRGERKVPTTLVYNSDGSISSWGFLCEDDDDDDAGSSKTRREFFKIFLDQDTLTAAQRQGISSVPSSTNEAQRFIIDYLKEIYSHVKEIIETQIGKRSLGGWGQLNVVFLFSVPTTWTSMAIINTFKGIIKSAGFGTEGPNHTAQVDLTEAEAASIATLKMSPLEFQKGSLFLTVDAGGGTTDLALMRVTSTEASYPEISQVASVTGIGIGSTLIDRAFVRLVTERLEAYPEVRRVLPTYNIIVSSRSSQLKAYATKMSRSPLFINAIKHKFGEKSWTWDNFRFKMDGVSHEFSHPGLRIENGRMLFSKTREEIQQLFDSQIEGIHDFGRGLGSSVYVRRKIQEYLMSCNHPNANQVVVIPCQEPQLVVIRGLLLDQQQKLETGSHVLKTRIARASYGVLVKVPYSAALHASEDTEVDRFDRDRTWALRQIHWLIRKGDAIDSDAVLTKGFEFWLGPGETTRTWDATFLISHNEASQLPKSLKQPGASNLCSVESNLSGVKQHELVMKHKRGTCLRRGKTYYICNFDIRVIVAPADIRFELWFGGRKWSGNHEPILVTWD</sequence>
<reference evidence="1" key="1">
    <citation type="submission" date="2020-04" db="EMBL/GenBank/DDBJ databases">
        <authorList>
            <person name="Broberg M."/>
        </authorList>
    </citation>
    <scope>NUCLEOTIDE SEQUENCE</scope>
</reference>
<dbReference type="Proteomes" id="UP000836387">
    <property type="component" value="Unassembled WGS sequence"/>
</dbReference>
<evidence type="ECO:0000313" key="2">
    <source>
        <dbReference type="Proteomes" id="UP000836387"/>
    </source>
</evidence>
<protein>
    <submittedName>
        <fullName evidence="1">Uncharacterized protein</fullName>
    </submittedName>
</protein>
<reference evidence="1" key="2">
    <citation type="submission" date="2021-10" db="EMBL/GenBank/DDBJ databases">
        <authorList>
            <person name="Piombo E."/>
        </authorList>
    </citation>
    <scope>NUCLEOTIDE SEQUENCE</scope>
</reference>
<name>A0ACA9TWG7_BIOOC</name>
<proteinExistence type="predicted"/>
<keyword evidence="2" id="KW-1185">Reference proteome</keyword>
<dbReference type="EMBL" id="CADEHS020000008">
    <property type="protein sequence ID" value="CAG9945233.1"/>
    <property type="molecule type" value="Genomic_DNA"/>
</dbReference>
<organism evidence="1 2">
    <name type="scientific">Clonostachys rosea f. rosea IK726</name>
    <dbReference type="NCBI Taxonomy" id="1349383"/>
    <lineage>
        <taxon>Eukaryota</taxon>
        <taxon>Fungi</taxon>
        <taxon>Dikarya</taxon>
        <taxon>Ascomycota</taxon>
        <taxon>Pezizomycotina</taxon>
        <taxon>Sordariomycetes</taxon>
        <taxon>Hypocreomycetidae</taxon>
        <taxon>Hypocreales</taxon>
        <taxon>Bionectriaceae</taxon>
        <taxon>Clonostachys</taxon>
    </lineage>
</organism>
<accession>A0ACA9TWG7</accession>
<evidence type="ECO:0000313" key="1">
    <source>
        <dbReference type="EMBL" id="CAG9945233.1"/>
    </source>
</evidence>
<comment type="caution">
    <text evidence="1">The sequence shown here is derived from an EMBL/GenBank/DDBJ whole genome shotgun (WGS) entry which is preliminary data.</text>
</comment>